<dbReference type="EMBL" id="CP002382">
    <property type="protein sequence ID" value="AEP09452.1"/>
    <property type="molecule type" value="Genomic_DNA"/>
</dbReference>
<dbReference type="InterPro" id="IPR003714">
    <property type="entry name" value="PhoH"/>
</dbReference>
<dbReference type="Proteomes" id="UP000009286">
    <property type="component" value="Chromosome"/>
</dbReference>
<organism evidence="9 10">
    <name type="scientific">Micavibrio aeruginosavorus (strain ARL-13)</name>
    <dbReference type="NCBI Taxonomy" id="856793"/>
    <lineage>
        <taxon>Bacteria</taxon>
        <taxon>Pseudomonadati</taxon>
        <taxon>Bdellovibrionota</taxon>
        <taxon>Bdellovibrionia</taxon>
        <taxon>Bdellovibrionales</taxon>
        <taxon>Pseudobdellovibrionaceae</taxon>
        <taxon>Micavibrio</taxon>
    </lineage>
</organism>
<evidence type="ECO:0000256" key="3">
    <source>
        <dbReference type="ARBA" id="ARBA00022490"/>
    </source>
</evidence>
<dbReference type="InterPro" id="IPR051451">
    <property type="entry name" value="PhoH2-like"/>
</dbReference>
<comment type="similarity">
    <text evidence="2">Belongs to the PhoH family.</text>
</comment>
<dbReference type="InterPro" id="IPR027417">
    <property type="entry name" value="P-loop_NTPase"/>
</dbReference>
<accession>G2KPF2</accession>
<dbReference type="PANTHER" id="PTHR30473">
    <property type="entry name" value="PROTEIN PHOH"/>
    <property type="match status" value="1"/>
</dbReference>
<keyword evidence="4" id="KW-0547">Nucleotide-binding</keyword>
<dbReference type="Gene3D" id="3.40.50.300">
    <property type="entry name" value="P-loop containing nucleotide triphosphate hydrolases"/>
    <property type="match status" value="1"/>
</dbReference>
<name>G2KPF2_MICAA</name>
<evidence type="ECO:0000313" key="10">
    <source>
        <dbReference type="Proteomes" id="UP000009286"/>
    </source>
</evidence>
<feature type="domain" description="PhoH-like protein" evidence="8">
    <location>
        <begin position="78"/>
        <end position="276"/>
    </location>
</feature>
<gene>
    <name evidence="9" type="ordered locus">MICA_1124</name>
</gene>
<evidence type="ECO:0000256" key="4">
    <source>
        <dbReference type="ARBA" id="ARBA00022741"/>
    </source>
</evidence>
<dbReference type="PANTHER" id="PTHR30473:SF1">
    <property type="entry name" value="PHOH-LIKE PROTEIN"/>
    <property type="match status" value="1"/>
</dbReference>
<keyword evidence="10" id="KW-1185">Reference proteome</keyword>
<reference evidence="9 10" key="1">
    <citation type="journal article" date="2011" name="BMC Genomics">
        <title>Genomic insights into an obligate epibiotic bacterial predator: Micavibrio aeruginosavorus ARL-13.</title>
        <authorList>
            <person name="Wang Z."/>
            <person name="Kadouri D."/>
            <person name="Wu M."/>
        </authorList>
    </citation>
    <scope>NUCLEOTIDE SEQUENCE [LARGE SCALE GENOMIC DNA]</scope>
    <source>
        <strain evidence="9 10">ARL-13</strain>
    </source>
</reference>
<feature type="region of interest" description="Disordered" evidence="7">
    <location>
        <begin position="1"/>
        <end position="43"/>
    </location>
</feature>
<comment type="subcellular location">
    <subcellularLocation>
        <location evidence="1">Cytoplasm</location>
    </subcellularLocation>
</comment>
<evidence type="ECO:0000256" key="2">
    <source>
        <dbReference type="ARBA" id="ARBA00010393"/>
    </source>
</evidence>
<dbReference type="OrthoDB" id="9805148at2"/>
<dbReference type="GO" id="GO:0005524">
    <property type="term" value="F:ATP binding"/>
    <property type="evidence" value="ECO:0007669"/>
    <property type="project" value="UniProtKB-KW"/>
</dbReference>
<dbReference type="eggNOG" id="COG1702">
    <property type="taxonomic scope" value="Bacteria"/>
</dbReference>
<evidence type="ECO:0000313" key="9">
    <source>
        <dbReference type="EMBL" id="AEP09452.1"/>
    </source>
</evidence>
<dbReference type="AlphaFoldDB" id="G2KPF2"/>
<evidence type="ECO:0000259" key="8">
    <source>
        <dbReference type="Pfam" id="PF02562"/>
    </source>
</evidence>
<dbReference type="Pfam" id="PF02562">
    <property type="entry name" value="PhoH"/>
    <property type="match status" value="1"/>
</dbReference>
<evidence type="ECO:0000256" key="7">
    <source>
        <dbReference type="SAM" id="MobiDB-lite"/>
    </source>
</evidence>
<dbReference type="STRING" id="856793.MICA_1124"/>
<evidence type="ECO:0000256" key="6">
    <source>
        <dbReference type="ARBA" id="ARBA00039970"/>
    </source>
</evidence>
<dbReference type="GO" id="GO:0005829">
    <property type="term" value="C:cytosol"/>
    <property type="evidence" value="ECO:0007669"/>
    <property type="project" value="TreeGrafter"/>
</dbReference>
<feature type="compositionally biased region" description="Polar residues" evidence="7">
    <location>
        <begin position="1"/>
        <end position="15"/>
    </location>
</feature>
<sequence length="310" mass="34111">MVQGPTQGARNANSTGKGNGRGKGKNAAQDQFNEAGGASNDNANRTMTIAEAQAAVERALPTFDGGSFKLGREDITPTPAQKKIMHEARNKDMVFVNGKAGTGKTLFSTYMALEALAQGKIDRICLATPAVTADEEIGFLPGDLNEKMMPHVRPMVETIDELIGKPLRERLMQAGVLEIAPHAFNRGRTYKYSYYLLDECQNASARQLRTSFTRIGKGSTFIYMGDDAQNDRTDQKRTAFTAYMERFSNPAYDREIGQVQVPKTDCKRHPLILKMMERGDDLPIPELEGHKEQANTAGQVIREATPAPKP</sequence>
<keyword evidence="3" id="KW-0963">Cytoplasm</keyword>
<protein>
    <recommendedName>
        <fullName evidence="6">PhoH-like protein</fullName>
    </recommendedName>
</protein>
<dbReference type="RefSeq" id="WP_014102675.1">
    <property type="nucleotide sequence ID" value="NC_016026.1"/>
</dbReference>
<evidence type="ECO:0000256" key="5">
    <source>
        <dbReference type="ARBA" id="ARBA00022840"/>
    </source>
</evidence>
<keyword evidence="5" id="KW-0067">ATP-binding</keyword>
<dbReference type="KEGG" id="mai:MICA_1124"/>
<evidence type="ECO:0000256" key="1">
    <source>
        <dbReference type="ARBA" id="ARBA00004496"/>
    </source>
</evidence>
<dbReference type="SUPFAM" id="SSF52540">
    <property type="entry name" value="P-loop containing nucleoside triphosphate hydrolases"/>
    <property type="match status" value="1"/>
</dbReference>
<dbReference type="HOGENOM" id="CLU_896620_0_0_5"/>
<proteinExistence type="inferred from homology"/>